<evidence type="ECO:0000259" key="17">
    <source>
        <dbReference type="PROSITE" id="PS50089"/>
    </source>
</evidence>
<dbReference type="Proteomes" id="UP001161247">
    <property type="component" value="Chromosome 3"/>
</dbReference>
<keyword evidence="7" id="KW-0479">Metal-binding</keyword>
<keyword evidence="19" id="KW-1185">Reference proteome</keyword>
<evidence type="ECO:0000256" key="6">
    <source>
        <dbReference type="ARBA" id="ARBA00022692"/>
    </source>
</evidence>
<keyword evidence="12 16" id="KW-0472">Membrane</keyword>
<gene>
    <name evidence="18" type="ORF">OLC1_LOCUS8252</name>
</gene>
<evidence type="ECO:0000256" key="8">
    <source>
        <dbReference type="ARBA" id="ARBA00022771"/>
    </source>
</evidence>
<proteinExistence type="inferred from homology"/>
<organism evidence="18 19">
    <name type="scientific">Oldenlandia corymbosa var. corymbosa</name>
    <dbReference type="NCBI Taxonomy" id="529605"/>
    <lineage>
        <taxon>Eukaryota</taxon>
        <taxon>Viridiplantae</taxon>
        <taxon>Streptophyta</taxon>
        <taxon>Embryophyta</taxon>
        <taxon>Tracheophyta</taxon>
        <taxon>Spermatophyta</taxon>
        <taxon>Magnoliopsida</taxon>
        <taxon>eudicotyledons</taxon>
        <taxon>Gunneridae</taxon>
        <taxon>Pentapetalae</taxon>
        <taxon>asterids</taxon>
        <taxon>lamiids</taxon>
        <taxon>Gentianales</taxon>
        <taxon>Rubiaceae</taxon>
        <taxon>Rubioideae</taxon>
        <taxon>Spermacoceae</taxon>
        <taxon>Hedyotis-Oldenlandia complex</taxon>
        <taxon>Oldenlandia</taxon>
    </lineage>
</organism>
<dbReference type="InterPro" id="IPR044600">
    <property type="entry name" value="ATL1/ATL16-like"/>
</dbReference>
<feature type="region of interest" description="Disordered" evidence="15">
    <location>
        <begin position="160"/>
        <end position="181"/>
    </location>
</feature>
<evidence type="ECO:0000256" key="1">
    <source>
        <dbReference type="ARBA" id="ARBA00000900"/>
    </source>
</evidence>
<dbReference type="GO" id="GO:0008270">
    <property type="term" value="F:zinc ion binding"/>
    <property type="evidence" value="ECO:0007669"/>
    <property type="project" value="UniProtKB-KW"/>
</dbReference>
<dbReference type="InterPro" id="IPR001841">
    <property type="entry name" value="Znf_RING"/>
</dbReference>
<evidence type="ECO:0000256" key="10">
    <source>
        <dbReference type="ARBA" id="ARBA00022833"/>
    </source>
</evidence>
<dbReference type="EMBL" id="OX459120">
    <property type="protein sequence ID" value="CAI9097891.1"/>
    <property type="molecule type" value="Genomic_DNA"/>
</dbReference>
<dbReference type="InterPro" id="IPR013083">
    <property type="entry name" value="Znf_RING/FYVE/PHD"/>
</dbReference>
<sequence>MEDQDSPPKSTPGSFYTPLLISMIGILSTSIALVVYHFVLVKFCWRRQQARAAAAAEVAQAAAAAPPEFPVTATGVDQKLLETIPIIAYSIDEQCQGTFLFRKDQTECVICLGELEHGEMVRLLPNCNHAFHVPCIDEWFVGHISCPICRSPIVSVDPPVADHDVETPPPPPPPLPRSCFERGDGAGFPFGNYNAAQTAAAGGNNNDASTSSQPLTRLLSRGLSMLPIERGPSPPSSTRGLAGLRRSVSLGQPSVIINIPQEFRGSSFSGRGCSPSSPTSSSSSSSITTTKDDVAESSRTTGPLSMKHLDRVSYKLRMSFSRLRMGKNTDNVVLPL</sequence>
<feature type="compositionally biased region" description="Pro residues" evidence="15">
    <location>
        <begin position="167"/>
        <end position="176"/>
    </location>
</feature>
<protein>
    <recommendedName>
        <fullName evidence="4">RING-type E3 ubiquitin transferase</fullName>
        <ecNumber evidence="4">2.3.2.27</ecNumber>
    </recommendedName>
</protein>
<dbReference type="EC" id="2.3.2.27" evidence="4"/>
<evidence type="ECO:0000256" key="14">
    <source>
        <dbReference type="PROSITE-ProRule" id="PRU00175"/>
    </source>
</evidence>
<feature type="region of interest" description="Disordered" evidence="15">
    <location>
        <begin position="266"/>
        <end position="306"/>
    </location>
</feature>
<reference evidence="18" key="1">
    <citation type="submission" date="2023-03" db="EMBL/GenBank/DDBJ databases">
        <authorList>
            <person name="Julca I."/>
        </authorList>
    </citation>
    <scope>NUCLEOTIDE SEQUENCE</scope>
</reference>
<dbReference type="GO" id="GO:0016567">
    <property type="term" value="P:protein ubiquitination"/>
    <property type="evidence" value="ECO:0007669"/>
    <property type="project" value="InterPro"/>
</dbReference>
<feature type="compositionally biased region" description="Low complexity" evidence="15">
    <location>
        <begin position="266"/>
        <end position="289"/>
    </location>
</feature>
<evidence type="ECO:0000256" key="9">
    <source>
        <dbReference type="ARBA" id="ARBA00022786"/>
    </source>
</evidence>
<evidence type="ECO:0000256" key="7">
    <source>
        <dbReference type="ARBA" id="ARBA00022723"/>
    </source>
</evidence>
<dbReference type="GO" id="GO:0061630">
    <property type="term" value="F:ubiquitin protein ligase activity"/>
    <property type="evidence" value="ECO:0007669"/>
    <property type="project" value="UniProtKB-EC"/>
</dbReference>
<keyword evidence="8 14" id="KW-0863">Zinc-finger</keyword>
<evidence type="ECO:0000256" key="3">
    <source>
        <dbReference type="ARBA" id="ARBA00004906"/>
    </source>
</evidence>
<accession>A0AAV1CR85</accession>
<evidence type="ECO:0000256" key="4">
    <source>
        <dbReference type="ARBA" id="ARBA00012483"/>
    </source>
</evidence>
<evidence type="ECO:0000256" key="5">
    <source>
        <dbReference type="ARBA" id="ARBA00022679"/>
    </source>
</evidence>
<evidence type="ECO:0000313" key="18">
    <source>
        <dbReference type="EMBL" id="CAI9097891.1"/>
    </source>
</evidence>
<dbReference type="SMART" id="SM00184">
    <property type="entry name" value="RING"/>
    <property type="match status" value="1"/>
</dbReference>
<keyword evidence="11 16" id="KW-1133">Transmembrane helix</keyword>
<evidence type="ECO:0000256" key="13">
    <source>
        <dbReference type="ARBA" id="ARBA00024209"/>
    </source>
</evidence>
<dbReference type="AlphaFoldDB" id="A0AAV1CR85"/>
<keyword evidence="9" id="KW-0833">Ubl conjugation pathway</keyword>
<feature type="transmembrane region" description="Helical" evidence="16">
    <location>
        <begin position="20"/>
        <end position="41"/>
    </location>
</feature>
<dbReference type="Gene3D" id="3.30.40.10">
    <property type="entry name" value="Zinc/RING finger domain, C3HC4 (zinc finger)"/>
    <property type="match status" value="1"/>
</dbReference>
<dbReference type="SUPFAM" id="SSF57850">
    <property type="entry name" value="RING/U-box"/>
    <property type="match status" value="1"/>
</dbReference>
<evidence type="ECO:0000256" key="16">
    <source>
        <dbReference type="SAM" id="Phobius"/>
    </source>
</evidence>
<comment type="subcellular location">
    <subcellularLocation>
        <location evidence="2">Membrane</location>
        <topology evidence="2">Single-pass membrane protein</topology>
    </subcellularLocation>
</comment>
<name>A0AAV1CR85_OLDCO</name>
<dbReference type="PANTHER" id="PTHR46913">
    <property type="entry name" value="RING-H2 FINGER PROTEIN ATL16"/>
    <property type="match status" value="1"/>
</dbReference>
<comment type="pathway">
    <text evidence="3">Protein modification; protein ubiquitination.</text>
</comment>
<evidence type="ECO:0000256" key="11">
    <source>
        <dbReference type="ARBA" id="ARBA00022989"/>
    </source>
</evidence>
<evidence type="ECO:0000256" key="12">
    <source>
        <dbReference type="ARBA" id="ARBA00023136"/>
    </source>
</evidence>
<dbReference type="Pfam" id="PF13639">
    <property type="entry name" value="zf-RING_2"/>
    <property type="match status" value="1"/>
</dbReference>
<dbReference type="CDD" id="cd16461">
    <property type="entry name" value="RING-H2_EL5-like"/>
    <property type="match status" value="1"/>
</dbReference>
<keyword evidence="5" id="KW-0808">Transferase</keyword>
<evidence type="ECO:0000313" key="19">
    <source>
        <dbReference type="Proteomes" id="UP001161247"/>
    </source>
</evidence>
<evidence type="ECO:0000256" key="2">
    <source>
        <dbReference type="ARBA" id="ARBA00004167"/>
    </source>
</evidence>
<comment type="catalytic activity">
    <reaction evidence="1">
        <text>S-ubiquitinyl-[E2 ubiquitin-conjugating enzyme]-L-cysteine + [acceptor protein]-L-lysine = [E2 ubiquitin-conjugating enzyme]-L-cysteine + N(6)-ubiquitinyl-[acceptor protein]-L-lysine.</text>
        <dbReference type="EC" id="2.3.2.27"/>
    </reaction>
</comment>
<dbReference type="PANTHER" id="PTHR46913:SF1">
    <property type="entry name" value="RING-H2 FINGER PROTEIN ATL16"/>
    <property type="match status" value="1"/>
</dbReference>
<comment type="similarity">
    <text evidence="13">Belongs to the RING-type zinc finger family. ATL subfamily.</text>
</comment>
<dbReference type="GO" id="GO:0016020">
    <property type="term" value="C:membrane"/>
    <property type="evidence" value="ECO:0007669"/>
    <property type="project" value="UniProtKB-SubCell"/>
</dbReference>
<keyword evidence="10" id="KW-0862">Zinc</keyword>
<keyword evidence="6 16" id="KW-0812">Transmembrane</keyword>
<evidence type="ECO:0000256" key="15">
    <source>
        <dbReference type="SAM" id="MobiDB-lite"/>
    </source>
</evidence>
<dbReference type="PROSITE" id="PS50089">
    <property type="entry name" value="ZF_RING_2"/>
    <property type="match status" value="1"/>
</dbReference>
<feature type="domain" description="RING-type" evidence="17">
    <location>
        <begin position="108"/>
        <end position="150"/>
    </location>
</feature>